<keyword evidence="2" id="KW-1185">Reference proteome</keyword>
<proteinExistence type="predicted"/>
<comment type="caution">
    <text evidence="1">The sequence shown here is derived from an EMBL/GenBank/DDBJ whole genome shotgun (WGS) entry which is preliminary data.</text>
</comment>
<protein>
    <submittedName>
        <fullName evidence="1">Cytochrome P450</fullName>
    </submittedName>
</protein>
<organism evidence="1 2">
    <name type="scientific">Vararia minispora EC-137</name>
    <dbReference type="NCBI Taxonomy" id="1314806"/>
    <lineage>
        <taxon>Eukaryota</taxon>
        <taxon>Fungi</taxon>
        <taxon>Dikarya</taxon>
        <taxon>Basidiomycota</taxon>
        <taxon>Agaricomycotina</taxon>
        <taxon>Agaricomycetes</taxon>
        <taxon>Russulales</taxon>
        <taxon>Lachnocladiaceae</taxon>
        <taxon>Vararia</taxon>
    </lineage>
</organism>
<reference evidence="1" key="1">
    <citation type="submission" date="2021-02" db="EMBL/GenBank/DDBJ databases">
        <authorList>
            <consortium name="DOE Joint Genome Institute"/>
            <person name="Ahrendt S."/>
            <person name="Looney B.P."/>
            <person name="Miyauchi S."/>
            <person name="Morin E."/>
            <person name="Drula E."/>
            <person name="Courty P.E."/>
            <person name="Chicoki N."/>
            <person name="Fauchery L."/>
            <person name="Kohler A."/>
            <person name="Kuo A."/>
            <person name="Labutti K."/>
            <person name="Pangilinan J."/>
            <person name="Lipzen A."/>
            <person name="Riley R."/>
            <person name="Andreopoulos W."/>
            <person name="He G."/>
            <person name="Johnson J."/>
            <person name="Barry K.W."/>
            <person name="Grigoriev I.V."/>
            <person name="Nagy L."/>
            <person name="Hibbett D."/>
            <person name="Henrissat B."/>
            <person name="Matheny P.B."/>
            <person name="Labbe J."/>
            <person name="Martin F."/>
        </authorList>
    </citation>
    <scope>NUCLEOTIDE SEQUENCE</scope>
    <source>
        <strain evidence="1">EC-137</strain>
    </source>
</reference>
<name>A0ACB8Q8N7_9AGAM</name>
<dbReference type="Proteomes" id="UP000814128">
    <property type="component" value="Unassembled WGS sequence"/>
</dbReference>
<reference evidence="1" key="2">
    <citation type="journal article" date="2022" name="New Phytol.">
        <title>Evolutionary transition to the ectomycorrhizal habit in the genomes of a hyperdiverse lineage of mushroom-forming fungi.</title>
        <authorList>
            <person name="Looney B."/>
            <person name="Miyauchi S."/>
            <person name="Morin E."/>
            <person name="Drula E."/>
            <person name="Courty P.E."/>
            <person name="Kohler A."/>
            <person name="Kuo A."/>
            <person name="LaButti K."/>
            <person name="Pangilinan J."/>
            <person name="Lipzen A."/>
            <person name="Riley R."/>
            <person name="Andreopoulos W."/>
            <person name="He G."/>
            <person name="Johnson J."/>
            <person name="Nolan M."/>
            <person name="Tritt A."/>
            <person name="Barry K.W."/>
            <person name="Grigoriev I.V."/>
            <person name="Nagy L.G."/>
            <person name="Hibbett D."/>
            <person name="Henrissat B."/>
            <person name="Matheny P.B."/>
            <person name="Labbe J."/>
            <person name="Martin F.M."/>
        </authorList>
    </citation>
    <scope>NUCLEOTIDE SEQUENCE</scope>
    <source>
        <strain evidence="1">EC-137</strain>
    </source>
</reference>
<sequence>MPSSTPVFVPSSIGVVISSVFAAAFALLCYFWHRKLSRLPHRVVGEDVPAELKKAAGLGRGNWIVFDRLSKVYGECSIFSFSLQGRPVVGAFINTPKLAWELLEKRGEIYSSRPRLVIAHEILSGGLRGITSQYNDHWRAWRRVQHIGMNGRQALEYREHQQLESVILLRDLAHTPEQSHDHLVRFASSVVLSISYGRRVKSTDDPAVTYNMRTVQSTPTLYVCVLPGKHLVDSWPILLRLPRPLQWFRHEYDKNFSEDVEFYLSMLKSVRERMAAGKQKESMASRAIASGEAQVPERQLAYYVAAPFGAGVHTTVATIEYAIMAALLFPEAAKKAQAELDHVVGRGRLPTFADQSSLPYLGAWIKEVQRWQPIAPLAIPHATCREDDFDVFRIPKGSTVLANIYTMMHDPDMFPDSNVFCPERFLPGEDGTQDSRFRDFTLPFGFGRRMCSGIHVASQSFFIVLARLVFLWAFNTTPAADAPLPDPSAEIAGGLVRAPAPFQFALQPRFQEVSNILSLEAMEADIRLQEWE</sequence>
<gene>
    <name evidence="1" type="ORF">K488DRAFT_59570</name>
</gene>
<evidence type="ECO:0000313" key="2">
    <source>
        <dbReference type="Proteomes" id="UP000814128"/>
    </source>
</evidence>
<dbReference type="EMBL" id="MU273794">
    <property type="protein sequence ID" value="KAI0028092.1"/>
    <property type="molecule type" value="Genomic_DNA"/>
</dbReference>
<evidence type="ECO:0000313" key="1">
    <source>
        <dbReference type="EMBL" id="KAI0028092.1"/>
    </source>
</evidence>
<accession>A0ACB8Q8N7</accession>